<reference evidence="1" key="1">
    <citation type="submission" date="2014-05" db="EMBL/GenBank/DDBJ databases">
        <authorList>
            <person name="Chronopoulou M."/>
        </authorList>
    </citation>
    <scope>NUCLEOTIDE SEQUENCE</scope>
    <source>
        <tissue evidence="1">Whole organism</tissue>
    </source>
</reference>
<sequence length="46" mass="5230">MQKAEEINSNNFFFRDSYHSGSTLPEMLIEIISEGVKKTNKPALTI</sequence>
<proteinExistence type="predicted"/>
<name>A0A0K2TGF7_LEPSM</name>
<evidence type="ECO:0000313" key="1">
    <source>
        <dbReference type="EMBL" id="CDW24662.1"/>
    </source>
</evidence>
<accession>A0A0K2TGF7</accession>
<dbReference type="AlphaFoldDB" id="A0A0K2TGF7"/>
<protein>
    <submittedName>
        <fullName evidence="1">Uncharacterized protein</fullName>
    </submittedName>
</protein>
<organism evidence="1">
    <name type="scientific">Lepeophtheirus salmonis</name>
    <name type="common">Salmon louse</name>
    <name type="synonym">Caligus salmonis</name>
    <dbReference type="NCBI Taxonomy" id="72036"/>
    <lineage>
        <taxon>Eukaryota</taxon>
        <taxon>Metazoa</taxon>
        <taxon>Ecdysozoa</taxon>
        <taxon>Arthropoda</taxon>
        <taxon>Crustacea</taxon>
        <taxon>Multicrustacea</taxon>
        <taxon>Hexanauplia</taxon>
        <taxon>Copepoda</taxon>
        <taxon>Siphonostomatoida</taxon>
        <taxon>Caligidae</taxon>
        <taxon>Lepeophtheirus</taxon>
    </lineage>
</organism>
<dbReference type="EMBL" id="HACA01007301">
    <property type="protein sequence ID" value="CDW24662.1"/>
    <property type="molecule type" value="Transcribed_RNA"/>
</dbReference>